<accession>A0ABS9T9Q8</accession>
<evidence type="ECO:0008006" key="3">
    <source>
        <dbReference type="Google" id="ProtNLM"/>
    </source>
</evidence>
<protein>
    <recommendedName>
        <fullName evidence="3">S-adenosyl methyltransferase</fullName>
    </recommendedName>
</protein>
<evidence type="ECO:0000313" key="2">
    <source>
        <dbReference type="Proteomes" id="UP001299970"/>
    </source>
</evidence>
<organism evidence="1 2">
    <name type="scientific">Pseudonocardia alaniniphila</name>
    <dbReference type="NCBI Taxonomy" id="75291"/>
    <lineage>
        <taxon>Bacteria</taxon>
        <taxon>Bacillati</taxon>
        <taxon>Actinomycetota</taxon>
        <taxon>Actinomycetes</taxon>
        <taxon>Pseudonocardiales</taxon>
        <taxon>Pseudonocardiaceae</taxon>
        <taxon>Pseudonocardia</taxon>
    </lineage>
</organism>
<gene>
    <name evidence="1" type="ORF">MMF94_05635</name>
</gene>
<dbReference type="Proteomes" id="UP001299970">
    <property type="component" value="Unassembled WGS sequence"/>
</dbReference>
<evidence type="ECO:0000313" key="1">
    <source>
        <dbReference type="EMBL" id="MCH6165158.1"/>
    </source>
</evidence>
<proteinExistence type="predicted"/>
<dbReference type="RefSeq" id="WP_241035190.1">
    <property type="nucleotide sequence ID" value="NZ_BAAAJF010000018.1"/>
</dbReference>
<dbReference type="EMBL" id="JAKXMK010000004">
    <property type="protein sequence ID" value="MCH6165158.1"/>
    <property type="molecule type" value="Genomic_DNA"/>
</dbReference>
<comment type="caution">
    <text evidence="1">The sequence shown here is derived from an EMBL/GenBank/DDBJ whole genome shotgun (WGS) entry which is preliminary data.</text>
</comment>
<sequence>MVGVDLDLELWHKTSRLLVGLPSDRHPAMLIEIRPDLIKQASAVSAVA</sequence>
<reference evidence="1 2" key="1">
    <citation type="submission" date="2022-03" db="EMBL/GenBank/DDBJ databases">
        <title>Pseudonocardia alaer sp. nov., a novel actinomycete isolated from reed forest soil.</title>
        <authorList>
            <person name="Wang L."/>
        </authorList>
    </citation>
    <scope>NUCLEOTIDE SEQUENCE [LARGE SCALE GENOMIC DNA]</scope>
    <source>
        <strain evidence="1 2">Y-16303</strain>
    </source>
</reference>
<name>A0ABS9T9Q8_9PSEU</name>
<keyword evidence="2" id="KW-1185">Reference proteome</keyword>